<dbReference type="Proteomes" id="UP000007796">
    <property type="component" value="Unassembled WGS sequence"/>
</dbReference>
<dbReference type="eggNOG" id="KOG0713">
    <property type="taxonomic scope" value="Eukaryota"/>
</dbReference>
<dbReference type="GeneID" id="25979675"/>
<dbReference type="PROSITE" id="PS50076">
    <property type="entry name" value="DNAJ_2"/>
    <property type="match status" value="1"/>
</dbReference>
<sequence length="561" mass="64522">MNPPPPDPYKALGVEKSADITTIKSAYRKLVLKCHPDKVQDPTLKAVKQDEFQRVQHAYEVLVDETKRREYDLDAKMRRMRAEAVRNPSTPRSTAKDYAGFNVRTAEPPPSFKPGPPPSYSPYGASSPLHAHSWEDRDMPYRSKTMYDEGRRARRATSYEKPRSEVPKEERRRQKEADEEADRGWAREREQREKDRREREKEQEKKARSEREKEEKREKLKREQDRRDRERDRTRRQEQQDKARARNKTAYVEHYEESDEERRAYSKKKTSASGAGGGGSSSSKKHTETPRRDRSARRDDEPRTEPRVESEAEAPPADAMEERMKAAADYMVTKRRGSKNNMPTAQFTEGTAYNSHFPDPDVTWHVNGASPRPRRASQEEKKVRRGDGPEDDVDRFMGTPERRPPPLTKSYTTPLGTVHVSNTSAPRAPPLNRAATMGYSRPMPPSVPPAAPETGRGKPERRRRGSFEALDEELRSRRPSANPRVVHYPLDESSPIPRTGKSNYYGHGNDYFPAPSRAKTFSGGQVYETKRYSNEDIVYSTVNHSADHHYSSSHPPFVAYD</sequence>
<feature type="compositionally biased region" description="Basic and acidic residues" evidence="2">
    <location>
        <begin position="251"/>
        <end position="264"/>
    </location>
</feature>
<accession>F0XMG0</accession>
<feature type="compositionally biased region" description="Basic and acidic residues" evidence="2">
    <location>
        <begin position="132"/>
        <end position="244"/>
    </location>
</feature>
<feature type="compositionally biased region" description="Polar residues" evidence="2">
    <location>
        <begin position="409"/>
        <end position="425"/>
    </location>
</feature>
<name>F0XMG0_GROCL</name>
<dbReference type="GO" id="GO:0036503">
    <property type="term" value="P:ERAD pathway"/>
    <property type="evidence" value="ECO:0007669"/>
    <property type="project" value="TreeGrafter"/>
</dbReference>
<dbReference type="Gene3D" id="1.10.287.110">
    <property type="entry name" value="DnaJ domain"/>
    <property type="match status" value="1"/>
</dbReference>
<feature type="domain" description="J" evidence="3">
    <location>
        <begin position="7"/>
        <end position="75"/>
    </location>
</feature>
<dbReference type="Pfam" id="PF00226">
    <property type="entry name" value="DnaJ"/>
    <property type="match status" value="1"/>
</dbReference>
<dbReference type="InParanoid" id="F0XMG0"/>
<feature type="compositionally biased region" description="Basic and acidic residues" evidence="2">
    <location>
        <begin position="285"/>
        <end position="310"/>
    </location>
</feature>
<feature type="compositionally biased region" description="Basic and acidic residues" evidence="2">
    <location>
        <begin position="376"/>
        <end position="388"/>
    </location>
</feature>
<dbReference type="PANTHER" id="PTHR44360">
    <property type="entry name" value="DNAJ HOMOLOG SUBFAMILY B MEMBER 9"/>
    <property type="match status" value="1"/>
</dbReference>
<organism evidence="5">
    <name type="scientific">Grosmannia clavigera (strain kw1407 / UAMH 11150)</name>
    <name type="common">Blue stain fungus</name>
    <name type="synonym">Graphiocladiella clavigera</name>
    <dbReference type="NCBI Taxonomy" id="655863"/>
    <lineage>
        <taxon>Eukaryota</taxon>
        <taxon>Fungi</taxon>
        <taxon>Dikarya</taxon>
        <taxon>Ascomycota</taxon>
        <taxon>Pezizomycotina</taxon>
        <taxon>Sordariomycetes</taxon>
        <taxon>Sordariomycetidae</taxon>
        <taxon>Ophiostomatales</taxon>
        <taxon>Ophiostomataceae</taxon>
        <taxon>Leptographium</taxon>
    </lineage>
</organism>
<dbReference type="OrthoDB" id="10250354at2759"/>
<gene>
    <name evidence="4" type="ORF">CMQ_6261</name>
</gene>
<dbReference type="PRINTS" id="PR00625">
    <property type="entry name" value="JDOMAIN"/>
</dbReference>
<keyword evidence="5" id="KW-1185">Reference proteome</keyword>
<dbReference type="InterPro" id="IPR018253">
    <property type="entry name" value="DnaJ_domain_CS"/>
</dbReference>
<dbReference type="EMBL" id="GL629794">
    <property type="protein sequence ID" value="EFX01319.1"/>
    <property type="molecule type" value="Genomic_DNA"/>
</dbReference>
<dbReference type="InterPro" id="IPR051948">
    <property type="entry name" value="Hsp70_co-chaperone_J-domain"/>
</dbReference>
<dbReference type="STRING" id="655863.F0XMG0"/>
<dbReference type="PROSITE" id="PS00636">
    <property type="entry name" value="DNAJ_1"/>
    <property type="match status" value="1"/>
</dbReference>
<dbReference type="InterPro" id="IPR001623">
    <property type="entry name" value="DnaJ_domain"/>
</dbReference>
<feature type="region of interest" description="Disordered" evidence="2">
    <location>
        <begin position="81"/>
        <end position="508"/>
    </location>
</feature>
<keyword evidence="1" id="KW-0143">Chaperone</keyword>
<protein>
    <submittedName>
        <fullName evidence="4">Heat shock protein DNAj</fullName>
    </submittedName>
</protein>
<dbReference type="GO" id="GO:0005783">
    <property type="term" value="C:endoplasmic reticulum"/>
    <property type="evidence" value="ECO:0007669"/>
    <property type="project" value="TreeGrafter"/>
</dbReference>
<dbReference type="InterPro" id="IPR036869">
    <property type="entry name" value="J_dom_sf"/>
</dbReference>
<dbReference type="HOGENOM" id="CLU_457824_0_0_1"/>
<evidence type="ECO:0000256" key="2">
    <source>
        <dbReference type="SAM" id="MobiDB-lite"/>
    </source>
</evidence>
<proteinExistence type="predicted"/>
<feature type="compositionally biased region" description="Pro residues" evidence="2">
    <location>
        <begin position="107"/>
        <end position="120"/>
    </location>
</feature>
<evidence type="ECO:0000256" key="1">
    <source>
        <dbReference type="ARBA" id="ARBA00023186"/>
    </source>
</evidence>
<dbReference type="GO" id="GO:0051087">
    <property type="term" value="F:protein-folding chaperone binding"/>
    <property type="evidence" value="ECO:0007669"/>
    <property type="project" value="TreeGrafter"/>
</dbReference>
<dbReference type="AlphaFoldDB" id="F0XMG0"/>
<dbReference type="GO" id="GO:0051787">
    <property type="term" value="F:misfolded protein binding"/>
    <property type="evidence" value="ECO:0007669"/>
    <property type="project" value="TreeGrafter"/>
</dbReference>
<feature type="compositionally biased region" description="Polar residues" evidence="2">
    <location>
        <begin position="339"/>
        <end position="354"/>
    </location>
</feature>
<evidence type="ECO:0000313" key="5">
    <source>
        <dbReference type="Proteomes" id="UP000007796"/>
    </source>
</evidence>
<feature type="compositionally biased region" description="Pro residues" evidence="2">
    <location>
        <begin position="442"/>
        <end position="451"/>
    </location>
</feature>
<dbReference type="SUPFAM" id="SSF46565">
    <property type="entry name" value="Chaperone J-domain"/>
    <property type="match status" value="1"/>
</dbReference>
<dbReference type="SMART" id="SM00271">
    <property type="entry name" value="DnaJ"/>
    <property type="match status" value="1"/>
</dbReference>
<dbReference type="CDD" id="cd06257">
    <property type="entry name" value="DnaJ"/>
    <property type="match status" value="1"/>
</dbReference>
<reference evidence="4 5" key="1">
    <citation type="journal article" date="2011" name="Proc. Natl. Acad. Sci. U.S.A.">
        <title>Genome and transcriptome analyses of the mountain pine beetle-fungal symbiont Grosmannia clavigera, a lodgepole pine pathogen.</title>
        <authorList>
            <person name="DiGuistini S."/>
            <person name="Wang Y."/>
            <person name="Liao N.Y."/>
            <person name="Taylor G."/>
            <person name="Tanguay P."/>
            <person name="Feau N."/>
            <person name="Henrissat B."/>
            <person name="Chan S.K."/>
            <person name="Hesse-Orce U."/>
            <person name="Alamouti S.M."/>
            <person name="Tsui C.K.M."/>
            <person name="Docking R.T."/>
            <person name="Levasseur A."/>
            <person name="Haridas S."/>
            <person name="Robertson G."/>
            <person name="Birol I."/>
            <person name="Holt R.A."/>
            <person name="Marra M.A."/>
            <person name="Hamelin R.C."/>
            <person name="Hirst M."/>
            <person name="Jones S.J.M."/>
            <person name="Bohlmann J."/>
            <person name="Breuil C."/>
        </authorList>
    </citation>
    <scope>NUCLEOTIDE SEQUENCE [LARGE SCALE GENOMIC DNA]</scope>
    <source>
        <strain evidence="5">kw1407 / UAMH 11150</strain>
    </source>
</reference>
<evidence type="ECO:0000259" key="3">
    <source>
        <dbReference type="PROSITE" id="PS50076"/>
    </source>
</evidence>
<evidence type="ECO:0000313" key="4">
    <source>
        <dbReference type="EMBL" id="EFX01319.1"/>
    </source>
</evidence>
<dbReference type="RefSeq" id="XP_014170801.1">
    <property type="nucleotide sequence ID" value="XM_014315326.1"/>
</dbReference>
<dbReference type="PANTHER" id="PTHR44360:SF1">
    <property type="entry name" value="DNAJ HOMOLOG SUBFAMILY B MEMBER 9"/>
    <property type="match status" value="1"/>
</dbReference>
<keyword evidence="4" id="KW-0346">Stress response</keyword>